<accession>C5M2M5</accession>
<feature type="transmembrane region" description="Helical" evidence="9">
    <location>
        <begin position="158"/>
        <end position="180"/>
    </location>
</feature>
<dbReference type="GO" id="GO:0043007">
    <property type="term" value="P:maintenance of rDNA"/>
    <property type="evidence" value="ECO:0007669"/>
    <property type="project" value="TreeGrafter"/>
</dbReference>
<proteinExistence type="inferred from homology"/>
<evidence type="ECO:0000256" key="1">
    <source>
        <dbReference type="ARBA" id="ARBA00004232"/>
    </source>
</evidence>
<keyword evidence="11" id="KW-1185">Reference proteome</keyword>
<feature type="compositionally biased region" description="Polar residues" evidence="8">
    <location>
        <begin position="397"/>
        <end position="431"/>
    </location>
</feature>
<evidence type="ECO:0000256" key="3">
    <source>
        <dbReference type="ARBA" id="ARBA00018310"/>
    </source>
</evidence>
<dbReference type="InterPro" id="IPR018819">
    <property type="entry name" value="Nur1/Mug154"/>
</dbReference>
<dbReference type="GO" id="GO:0031965">
    <property type="term" value="C:nuclear membrane"/>
    <property type="evidence" value="ECO:0007669"/>
    <property type="project" value="UniProtKB-SubCell"/>
</dbReference>
<dbReference type="RefSeq" id="XP_002545533.1">
    <property type="nucleotide sequence ID" value="XM_002545487.1"/>
</dbReference>
<evidence type="ECO:0000313" key="10">
    <source>
        <dbReference type="EMBL" id="EER35575.1"/>
    </source>
</evidence>
<feature type="compositionally biased region" description="Polar residues" evidence="8">
    <location>
        <begin position="497"/>
        <end position="519"/>
    </location>
</feature>
<dbReference type="HOGENOM" id="CLU_038615_0_0_1"/>
<comment type="similarity">
    <text evidence="2">Belongs to the NUR1 family.</text>
</comment>
<dbReference type="KEGG" id="ctp:CTRG_00314"/>
<comment type="subcellular location">
    <subcellularLocation>
        <location evidence="1">Nucleus membrane</location>
        <topology evidence="1">Multi-pass membrane protein</topology>
    </subcellularLocation>
</comment>
<feature type="transmembrane region" description="Helical" evidence="9">
    <location>
        <begin position="219"/>
        <end position="238"/>
    </location>
</feature>
<reference evidence="10 11" key="1">
    <citation type="journal article" date="2009" name="Nature">
        <title>Evolution of pathogenicity and sexual reproduction in eight Candida genomes.</title>
        <authorList>
            <person name="Butler G."/>
            <person name="Rasmussen M.D."/>
            <person name="Lin M.F."/>
            <person name="Santos M.A."/>
            <person name="Sakthikumar S."/>
            <person name="Munro C.A."/>
            <person name="Rheinbay E."/>
            <person name="Grabherr M."/>
            <person name="Forche A."/>
            <person name="Reedy J.L."/>
            <person name="Agrafioti I."/>
            <person name="Arnaud M.B."/>
            <person name="Bates S."/>
            <person name="Brown A.J."/>
            <person name="Brunke S."/>
            <person name="Costanzo M.C."/>
            <person name="Fitzpatrick D.A."/>
            <person name="de Groot P.W."/>
            <person name="Harris D."/>
            <person name="Hoyer L.L."/>
            <person name="Hube B."/>
            <person name="Klis F.M."/>
            <person name="Kodira C."/>
            <person name="Lennard N."/>
            <person name="Logue M.E."/>
            <person name="Martin R."/>
            <person name="Neiman A.M."/>
            <person name="Nikolaou E."/>
            <person name="Quail M.A."/>
            <person name="Quinn J."/>
            <person name="Santos M.C."/>
            <person name="Schmitzberger F.F."/>
            <person name="Sherlock G."/>
            <person name="Shah P."/>
            <person name="Silverstein K.A."/>
            <person name="Skrzypek M.S."/>
            <person name="Soll D."/>
            <person name="Staggs R."/>
            <person name="Stansfield I."/>
            <person name="Stumpf M.P."/>
            <person name="Sudbery P.E."/>
            <person name="Srikantha T."/>
            <person name="Zeng Q."/>
            <person name="Berman J."/>
            <person name="Berriman M."/>
            <person name="Heitman J."/>
            <person name="Gow N.A."/>
            <person name="Lorenz M.C."/>
            <person name="Birren B.W."/>
            <person name="Kellis M."/>
            <person name="Cuomo C.A."/>
        </authorList>
    </citation>
    <scope>NUCLEOTIDE SEQUENCE [LARGE SCALE GENOMIC DNA]</scope>
    <source>
        <strain evidence="11">ATCC MYA-3404 / T1</strain>
    </source>
</reference>
<feature type="transmembrane region" description="Helical" evidence="9">
    <location>
        <begin position="40"/>
        <end position="61"/>
    </location>
</feature>
<evidence type="ECO:0000256" key="4">
    <source>
        <dbReference type="ARBA" id="ARBA00022692"/>
    </source>
</evidence>
<dbReference type="PANTHER" id="PTHR28293:SF1">
    <property type="entry name" value="NUCLEAR RIM PROTEIN 1"/>
    <property type="match status" value="1"/>
</dbReference>
<sequence>MSKKHIRRQSLISKIQSFPFDIWLYIHELHASIDWDDYNYLIALPLGIVLTSVFFIIQSILNYYNFINSRSKNVLFNSDYYQYEYLKNDLINNNFDRTNTSIDEETMETPLTTSILWAMNGANTLIFIICLINSIKLFTSKRSYGLLYCKTKPRSKNVFKSSLENISFIVELLAFVLKFFQNDDDEENEGNTTYEGDTTSEVVGDNEVWHLNVWNPSKFALYLFIGLNPINIYLVYYLMSDVSHLYLLFLLVIVSGVNYFLIEKFLNLVSDKQILYQEMFQEYNKKFVQPKINVLKKDAMVDATMGPFYSSSLSDNRPYAFSKSKVFVTHDLKGNAITEYGDLDSQILPQQLEPATSVCSTAMNSRIPSRTNSVLYDDSRSLTGSHWQNSTFQNVNPRHTTIVGSTPTSNFFPDQSKYSGHSPTMTSTISYNRFDRTPSPSRRPVTHRYSDSKGPPTLSPTRLSPVRQPNLEYAGYSSSRDNSPPRFKSPSPVHRNLQLQHQSSPSTQPFSSNFMNNVFRSPSPTRRRPSDSPKPKPGWR</sequence>
<feature type="transmembrane region" description="Helical" evidence="9">
    <location>
        <begin position="245"/>
        <end position="262"/>
    </location>
</feature>
<dbReference type="Proteomes" id="UP000002037">
    <property type="component" value="Unassembled WGS sequence"/>
</dbReference>
<evidence type="ECO:0000256" key="7">
    <source>
        <dbReference type="ARBA" id="ARBA00024979"/>
    </source>
</evidence>
<evidence type="ECO:0000256" key="5">
    <source>
        <dbReference type="ARBA" id="ARBA00022989"/>
    </source>
</evidence>
<keyword evidence="4 9" id="KW-0812">Transmembrane</keyword>
<gene>
    <name evidence="10" type="ORF">CTRG_00314</name>
</gene>
<feature type="transmembrane region" description="Helical" evidence="9">
    <location>
        <begin position="115"/>
        <end position="138"/>
    </location>
</feature>
<feature type="region of interest" description="Disordered" evidence="8">
    <location>
        <begin position="397"/>
        <end position="540"/>
    </location>
</feature>
<dbReference type="AlphaFoldDB" id="C5M2M5"/>
<comment type="function">
    <text evidence="7">Member of a perinuclear network that controls recombination at multiple loci to maintain genome stability. Required for rDNA repeat stability.</text>
</comment>
<evidence type="ECO:0000256" key="8">
    <source>
        <dbReference type="SAM" id="MobiDB-lite"/>
    </source>
</evidence>
<protein>
    <recommendedName>
        <fullName evidence="3">Nuclear rim protein 1</fullName>
    </recommendedName>
</protein>
<keyword evidence="5 9" id="KW-1133">Transmembrane helix</keyword>
<dbReference type="Pfam" id="PF10332">
    <property type="entry name" value="DUF2418"/>
    <property type="match status" value="1"/>
</dbReference>
<dbReference type="EMBL" id="GG692395">
    <property type="protein sequence ID" value="EER35575.1"/>
    <property type="molecule type" value="Genomic_DNA"/>
</dbReference>
<name>C5M2M5_CANTT</name>
<evidence type="ECO:0000256" key="9">
    <source>
        <dbReference type="SAM" id="Phobius"/>
    </source>
</evidence>
<dbReference type="eggNOG" id="ENOG502S7S0">
    <property type="taxonomic scope" value="Eukaryota"/>
</dbReference>
<evidence type="ECO:0000256" key="2">
    <source>
        <dbReference type="ARBA" id="ARBA00007900"/>
    </source>
</evidence>
<dbReference type="VEuPathDB" id="FungiDB:CTRG_00314"/>
<keyword evidence="6 9" id="KW-0472">Membrane</keyword>
<dbReference type="GO" id="GO:0007096">
    <property type="term" value="P:regulation of exit from mitosis"/>
    <property type="evidence" value="ECO:0007669"/>
    <property type="project" value="TreeGrafter"/>
</dbReference>
<dbReference type="PANTHER" id="PTHR28293">
    <property type="entry name" value="NUCLEAR RIM PROTEIN 1"/>
    <property type="match status" value="1"/>
</dbReference>
<dbReference type="GeneID" id="8296677"/>
<dbReference type="OrthoDB" id="3363151at2759"/>
<organism evidence="10 11">
    <name type="scientific">Candida tropicalis (strain ATCC MYA-3404 / T1)</name>
    <name type="common">Yeast</name>
    <dbReference type="NCBI Taxonomy" id="294747"/>
    <lineage>
        <taxon>Eukaryota</taxon>
        <taxon>Fungi</taxon>
        <taxon>Dikarya</taxon>
        <taxon>Ascomycota</taxon>
        <taxon>Saccharomycotina</taxon>
        <taxon>Pichiomycetes</taxon>
        <taxon>Debaryomycetaceae</taxon>
        <taxon>Candida/Lodderomyces clade</taxon>
        <taxon>Candida</taxon>
    </lineage>
</organism>
<evidence type="ECO:0000256" key="6">
    <source>
        <dbReference type="ARBA" id="ARBA00023136"/>
    </source>
</evidence>
<evidence type="ECO:0000313" key="11">
    <source>
        <dbReference type="Proteomes" id="UP000002037"/>
    </source>
</evidence>